<dbReference type="STRING" id="56646.A0A2L2TDD6"/>
<keyword evidence="2 4" id="KW-1133">Transmembrane helix</keyword>
<keyword evidence="1 4" id="KW-0812">Transmembrane</keyword>
<evidence type="ECO:0000256" key="1">
    <source>
        <dbReference type="ARBA" id="ARBA00022692"/>
    </source>
</evidence>
<feature type="transmembrane region" description="Helical" evidence="4">
    <location>
        <begin position="38"/>
        <end position="56"/>
    </location>
</feature>
<keyword evidence="6" id="KW-1185">Reference proteome</keyword>
<dbReference type="Pfam" id="PF04145">
    <property type="entry name" value="Ctr"/>
    <property type="match status" value="1"/>
</dbReference>
<dbReference type="PANTHER" id="PTHR12483:SF79">
    <property type="entry name" value="COPPER TRANSPORT PROTEIN"/>
    <property type="match status" value="1"/>
</dbReference>
<protein>
    <recommendedName>
        <fullName evidence="4">Copper transport protein</fullName>
    </recommendedName>
</protein>
<keyword evidence="4" id="KW-0187">Copper transport</keyword>
<dbReference type="PANTHER" id="PTHR12483">
    <property type="entry name" value="SOLUTE CARRIER FAMILY 31 COPPER TRANSPORTERS"/>
    <property type="match status" value="1"/>
</dbReference>
<evidence type="ECO:0000313" key="5">
    <source>
        <dbReference type="EMBL" id="CEI67979.1"/>
    </source>
</evidence>
<dbReference type="AlphaFoldDB" id="A0A2L2TDD6"/>
<proteinExistence type="inferred from homology"/>
<reference evidence="6" key="1">
    <citation type="submission" date="2014-10" db="EMBL/GenBank/DDBJ databases">
        <authorList>
            <person name="King R."/>
        </authorList>
    </citation>
    <scope>NUCLEOTIDE SEQUENCE [LARGE SCALE GENOMIC DNA]</scope>
    <source>
        <strain evidence="6">A3/5</strain>
    </source>
</reference>
<name>A0A2L2TDD6_9HYPO</name>
<evidence type="ECO:0000256" key="3">
    <source>
        <dbReference type="ARBA" id="ARBA00023136"/>
    </source>
</evidence>
<feature type="transmembrane region" description="Helical" evidence="4">
    <location>
        <begin position="109"/>
        <end position="142"/>
    </location>
</feature>
<organism evidence="5 6">
    <name type="scientific">Fusarium venenatum</name>
    <dbReference type="NCBI Taxonomy" id="56646"/>
    <lineage>
        <taxon>Eukaryota</taxon>
        <taxon>Fungi</taxon>
        <taxon>Dikarya</taxon>
        <taxon>Ascomycota</taxon>
        <taxon>Pezizomycotina</taxon>
        <taxon>Sordariomycetes</taxon>
        <taxon>Hypocreomycetidae</taxon>
        <taxon>Hypocreales</taxon>
        <taxon>Nectriaceae</taxon>
        <taxon>Fusarium</taxon>
    </lineage>
</organism>
<keyword evidence="4" id="KW-0406">Ion transport</keyword>
<keyword evidence="4" id="KW-0813">Transport</keyword>
<evidence type="ECO:0000256" key="4">
    <source>
        <dbReference type="RuleBase" id="RU367022"/>
    </source>
</evidence>
<comment type="subcellular location">
    <subcellularLocation>
        <location evidence="4">Membrane</location>
        <topology evidence="4">Multi-pass membrane protein</topology>
    </subcellularLocation>
</comment>
<keyword evidence="4" id="KW-0186">Copper</keyword>
<evidence type="ECO:0000256" key="2">
    <source>
        <dbReference type="ARBA" id="ARBA00022989"/>
    </source>
</evidence>
<dbReference type="EMBL" id="LN649231">
    <property type="protein sequence ID" value="CEI67979.1"/>
    <property type="molecule type" value="Genomic_DNA"/>
</dbReference>
<dbReference type="InterPro" id="IPR007274">
    <property type="entry name" value="Cop_transporter"/>
</dbReference>
<dbReference type="GO" id="GO:0016020">
    <property type="term" value="C:membrane"/>
    <property type="evidence" value="ECO:0007669"/>
    <property type="project" value="UniProtKB-SubCell"/>
</dbReference>
<evidence type="ECO:0000313" key="6">
    <source>
        <dbReference type="Proteomes" id="UP000245910"/>
    </source>
</evidence>
<dbReference type="GO" id="GO:0005375">
    <property type="term" value="F:copper ion transmembrane transporter activity"/>
    <property type="evidence" value="ECO:0007669"/>
    <property type="project" value="UniProtKB-UniRule"/>
</dbReference>
<dbReference type="Proteomes" id="UP000245910">
    <property type="component" value="Chromosome III"/>
</dbReference>
<keyword evidence="3 4" id="KW-0472">Membrane</keyword>
<sequence>MDHGSEEMAECQMSMLWNWNTVDSCFIASSWQVTNNGMMAASCIGVGLLVVVLEVLRLMAKKFDLHIAHAMRRHVTVLSKSQRLVSEKNTSLPTDIVIRASPLQQIVRAVLYAVTFGVAYFVMLLAMSFNGYIIISIIIGAGLGKFVTDWPTLTIGEHGEGTKTTTENQETTFCCQ</sequence>
<accession>A0A2L2TDD6</accession>
<comment type="similarity">
    <text evidence="4">Belongs to the copper transporter (Ctr) (TC 1.A.56) family. SLC31A subfamily.</text>
</comment>